<dbReference type="GO" id="GO:0005524">
    <property type="term" value="F:ATP binding"/>
    <property type="evidence" value="ECO:0007669"/>
    <property type="project" value="UniProtKB-UniRule"/>
</dbReference>
<feature type="domain" description="ATP-grasp" evidence="6">
    <location>
        <begin position="341"/>
        <end position="576"/>
    </location>
</feature>
<evidence type="ECO:0000259" key="6">
    <source>
        <dbReference type="PROSITE" id="PS50975"/>
    </source>
</evidence>
<dbReference type="Pfam" id="PF13535">
    <property type="entry name" value="ATP-grasp_4"/>
    <property type="match status" value="1"/>
</dbReference>
<evidence type="ECO:0000313" key="8">
    <source>
        <dbReference type="Proteomes" id="UP000039046"/>
    </source>
</evidence>
<dbReference type="EMBL" id="CDHN01000005">
    <property type="protein sequence ID" value="CEJ92708.1"/>
    <property type="molecule type" value="Genomic_DNA"/>
</dbReference>
<dbReference type="InterPro" id="IPR013815">
    <property type="entry name" value="ATP_grasp_subdomain_1"/>
</dbReference>
<feature type="transmembrane region" description="Helical" evidence="5">
    <location>
        <begin position="7"/>
        <end position="29"/>
    </location>
</feature>
<dbReference type="AlphaFoldDB" id="A0A0A1TNC8"/>
<keyword evidence="3 4" id="KW-0067">ATP-binding</keyword>
<dbReference type="STRING" id="1531966.A0A0A1TNC8"/>
<evidence type="ECO:0000256" key="3">
    <source>
        <dbReference type="ARBA" id="ARBA00022840"/>
    </source>
</evidence>
<dbReference type="GO" id="GO:0016874">
    <property type="term" value="F:ligase activity"/>
    <property type="evidence" value="ECO:0007669"/>
    <property type="project" value="UniProtKB-KW"/>
</dbReference>
<dbReference type="GO" id="GO:0046872">
    <property type="term" value="F:metal ion binding"/>
    <property type="evidence" value="ECO:0007669"/>
    <property type="project" value="InterPro"/>
</dbReference>
<dbReference type="InterPro" id="IPR011761">
    <property type="entry name" value="ATP-grasp"/>
</dbReference>
<reference evidence="7 8" key="1">
    <citation type="journal article" date="2015" name="Genome Announc.">
        <title>Draft Genome Sequence and Gene Annotation of the Entomopathogenic Fungus Verticillium hemipterigenum.</title>
        <authorList>
            <person name="Horn F."/>
            <person name="Habel A."/>
            <person name="Scharf D.H."/>
            <person name="Dworschak J."/>
            <person name="Brakhage A.A."/>
            <person name="Guthke R."/>
            <person name="Hertweck C."/>
            <person name="Linde J."/>
        </authorList>
    </citation>
    <scope>NUCLEOTIDE SEQUENCE [LARGE SCALE GENOMIC DNA]</scope>
</reference>
<dbReference type="Gene3D" id="3.30.470.20">
    <property type="entry name" value="ATP-grasp fold, B domain"/>
    <property type="match status" value="1"/>
</dbReference>
<keyword evidence="5" id="KW-0472">Membrane</keyword>
<evidence type="ECO:0000256" key="4">
    <source>
        <dbReference type="PROSITE-ProRule" id="PRU00409"/>
    </source>
</evidence>
<dbReference type="HOGENOM" id="CLU_017280_0_0_1"/>
<gene>
    <name evidence="7" type="ORF">VHEMI08342</name>
</gene>
<dbReference type="InterPro" id="IPR052032">
    <property type="entry name" value="ATP-dep_AA_Ligase"/>
</dbReference>
<dbReference type="InterPro" id="IPR041472">
    <property type="entry name" value="BL00235/CARNS1_N"/>
</dbReference>
<dbReference type="Gene3D" id="3.40.50.20">
    <property type="match status" value="1"/>
</dbReference>
<dbReference type="PROSITE" id="PS50975">
    <property type="entry name" value="ATP_GRASP"/>
    <property type="match status" value="1"/>
</dbReference>
<evidence type="ECO:0000313" key="7">
    <source>
        <dbReference type="EMBL" id="CEJ92708.1"/>
    </source>
</evidence>
<proteinExistence type="predicted"/>
<evidence type="ECO:0000256" key="1">
    <source>
        <dbReference type="ARBA" id="ARBA00022598"/>
    </source>
</evidence>
<dbReference type="PANTHER" id="PTHR43585">
    <property type="entry name" value="FUMIPYRROLE BIOSYNTHESIS PROTEIN C"/>
    <property type="match status" value="1"/>
</dbReference>
<keyword evidence="2 4" id="KW-0547">Nucleotide-binding</keyword>
<dbReference type="SUPFAM" id="SSF56059">
    <property type="entry name" value="Glutathione synthetase ATP-binding domain-like"/>
    <property type="match status" value="1"/>
</dbReference>
<evidence type="ECO:0000256" key="5">
    <source>
        <dbReference type="SAM" id="Phobius"/>
    </source>
</evidence>
<sequence length="684" mass="76349">MCRPDAVTACPACICFILFTQSFLIIMLGSQICQFKLNTGSSATKDVLITVSWALNTVVAEPTQSLHRTVDLVIDASTLDGITSCQSAAIVDKNDAPLQDEFTSTLINHILRHRVPGSSEIIVKLILPSKDGFCIRSDFLERRLDGYQHISHIQGFLMPRQEIKAPRFESQNGANGVTSALRLHHLLQHVTGAIHVPTMQRLGDLEKELVNRLSFPWISPVAIPEKRIVWVKGYEDLESGRRIWEAAYALGIKVVIIDQEGSWAQKDDPRWNHLREAFIPTSIAADAGFTDRIVAAVRNYDKPVDALVTIYNAGCVAIARACEILGLWTSPPESFIIAGDKYKSRELELDNGEAFKVSSVDALYARLQSKDHEPVNYPLIVKPCMGWGSECVAKVQNEEQLVEAVARASGRHEAGPNPRTDVMVEPYIDGPEVDANFVLIDGEVAFFEMADDFPKLGDNATNPADGSFLETSMVLPTGLSSEEIEVSKNSVHQTLLRQGFRTGVYHCEGRIRYSSKAYDTRDGLTNLYPNDTHDSQKKPSFYLHEVNARPGGYFVSSATMLTYGVDYYGIHILSHLGDLDRARALSVPYADGAQWWLEVVVMHEDKPGMMKTEDSGKLLLDTYPDIRAAVADYKTHRKKGERLYGPTATLFSYLAYFSVVSRESREDCLRMAQKVRDKFTYEIE</sequence>
<dbReference type="PANTHER" id="PTHR43585:SF2">
    <property type="entry name" value="ATP-GRASP ENZYME FSQD"/>
    <property type="match status" value="1"/>
</dbReference>
<dbReference type="Proteomes" id="UP000039046">
    <property type="component" value="Unassembled WGS sequence"/>
</dbReference>
<name>A0A0A1TNC8_9HYPO</name>
<keyword evidence="5" id="KW-1133">Transmembrane helix</keyword>
<accession>A0A0A1TNC8</accession>
<keyword evidence="8" id="KW-1185">Reference proteome</keyword>
<protein>
    <recommendedName>
        <fullName evidence="6">ATP-grasp domain-containing protein</fullName>
    </recommendedName>
</protein>
<dbReference type="Gene3D" id="3.30.1490.20">
    <property type="entry name" value="ATP-grasp fold, A domain"/>
    <property type="match status" value="1"/>
</dbReference>
<keyword evidence="5" id="KW-0812">Transmembrane</keyword>
<dbReference type="OrthoDB" id="434648at2759"/>
<organism evidence="7 8">
    <name type="scientific">[Torrubiella] hemipterigena</name>
    <dbReference type="NCBI Taxonomy" id="1531966"/>
    <lineage>
        <taxon>Eukaryota</taxon>
        <taxon>Fungi</taxon>
        <taxon>Dikarya</taxon>
        <taxon>Ascomycota</taxon>
        <taxon>Pezizomycotina</taxon>
        <taxon>Sordariomycetes</taxon>
        <taxon>Hypocreomycetidae</taxon>
        <taxon>Hypocreales</taxon>
        <taxon>Clavicipitaceae</taxon>
        <taxon>Clavicipitaceae incertae sedis</taxon>
        <taxon>'Torrubiella' clade</taxon>
    </lineage>
</organism>
<dbReference type="Pfam" id="PF18130">
    <property type="entry name" value="ATPgrasp_N"/>
    <property type="match status" value="1"/>
</dbReference>
<evidence type="ECO:0000256" key="2">
    <source>
        <dbReference type="ARBA" id="ARBA00022741"/>
    </source>
</evidence>
<keyword evidence="1" id="KW-0436">Ligase</keyword>